<feature type="compositionally biased region" description="Basic and acidic residues" evidence="1">
    <location>
        <begin position="177"/>
        <end position="195"/>
    </location>
</feature>
<keyword evidence="2" id="KW-1133">Transmembrane helix</keyword>
<feature type="transmembrane region" description="Helical" evidence="2">
    <location>
        <begin position="110"/>
        <end position="142"/>
    </location>
</feature>
<evidence type="ECO:0000313" key="5">
    <source>
        <dbReference type="Proteomes" id="UP000515663"/>
    </source>
</evidence>
<feature type="transmembrane region" description="Helical" evidence="2">
    <location>
        <begin position="55"/>
        <end position="71"/>
    </location>
</feature>
<dbReference type="KEGG" id="gji:H1R19_16490"/>
<dbReference type="AlphaFoldDB" id="A0A7D7QYQ4"/>
<accession>A0A7D7QYQ4</accession>
<evidence type="ECO:0000259" key="3">
    <source>
        <dbReference type="Pfam" id="PF20177"/>
    </source>
</evidence>
<evidence type="ECO:0000313" key="4">
    <source>
        <dbReference type="EMBL" id="QMT00491.1"/>
    </source>
</evidence>
<evidence type="ECO:0000256" key="2">
    <source>
        <dbReference type="SAM" id="Phobius"/>
    </source>
</evidence>
<dbReference type="InterPro" id="IPR046672">
    <property type="entry name" value="DUF6542"/>
</dbReference>
<name>A0A7D7QYQ4_9ACTN</name>
<evidence type="ECO:0000256" key="1">
    <source>
        <dbReference type="SAM" id="MobiDB-lite"/>
    </source>
</evidence>
<organism evidence="4 5">
    <name type="scientific">Gordonia jinghuaiqii</name>
    <dbReference type="NCBI Taxonomy" id="2758710"/>
    <lineage>
        <taxon>Bacteria</taxon>
        <taxon>Bacillati</taxon>
        <taxon>Actinomycetota</taxon>
        <taxon>Actinomycetes</taxon>
        <taxon>Mycobacteriales</taxon>
        <taxon>Gordoniaceae</taxon>
        <taxon>Gordonia</taxon>
    </lineage>
</organism>
<feature type="compositionally biased region" description="Polar residues" evidence="1">
    <location>
        <begin position="272"/>
        <end position="285"/>
    </location>
</feature>
<proteinExistence type="predicted"/>
<protein>
    <recommendedName>
        <fullName evidence="3">DUF6542 domain-containing protein</fullName>
    </recommendedName>
</protein>
<keyword evidence="2" id="KW-0472">Membrane</keyword>
<feature type="transmembrane region" description="Helical" evidence="2">
    <location>
        <begin position="25"/>
        <end position="43"/>
    </location>
</feature>
<feature type="transmembrane region" description="Helical" evidence="2">
    <location>
        <begin position="77"/>
        <end position="98"/>
    </location>
</feature>
<reference evidence="5" key="1">
    <citation type="submission" date="2020-07" db="EMBL/GenBank/DDBJ databases">
        <title>novel species isolated from the respiratory tract of Marmot.</title>
        <authorList>
            <person name="Zhang G."/>
        </authorList>
    </citation>
    <scope>NUCLEOTIDE SEQUENCE [LARGE SCALE GENOMIC DNA]</scope>
    <source>
        <strain evidence="5">686</strain>
    </source>
</reference>
<feature type="compositionally biased region" description="Low complexity" evidence="1">
    <location>
        <begin position="147"/>
        <end position="159"/>
    </location>
</feature>
<dbReference type="Pfam" id="PF20177">
    <property type="entry name" value="DUF6542"/>
    <property type="match status" value="1"/>
</dbReference>
<gene>
    <name evidence="4" type="ORF">H1R19_16490</name>
</gene>
<dbReference type="Proteomes" id="UP000515663">
    <property type="component" value="Chromosome"/>
</dbReference>
<feature type="compositionally biased region" description="Low complexity" evidence="1">
    <location>
        <begin position="205"/>
        <end position="222"/>
    </location>
</feature>
<feature type="region of interest" description="Disordered" evidence="1">
    <location>
        <begin position="146"/>
        <end position="285"/>
    </location>
</feature>
<feature type="domain" description="DUF6542" evidence="3">
    <location>
        <begin position="24"/>
        <end position="144"/>
    </location>
</feature>
<keyword evidence="5" id="KW-1185">Reference proteome</keyword>
<dbReference type="RefSeq" id="WP_219849590.1">
    <property type="nucleotide sequence ID" value="NZ_CP059491.1"/>
</dbReference>
<dbReference type="EMBL" id="CP059491">
    <property type="protein sequence ID" value="QMT00491.1"/>
    <property type="molecule type" value="Genomic_DNA"/>
</dbReference>
<keyword evidence="2" id="KW-0812">Transmembrane</keyword>
<sequence>MPSPQRLQTAVPPDQQSVLPAVRGVPWWGAVLLATGITALGAAIDAGSNDSLGSIYKFCYLVGCVIAALAVRRRALFTAAAQPPLIAFFVSIVTLYGLNSEQASTGLKSLIFSVLLPVAADFPWMATTFVVTLALVVARWFLTRDTSGSGPAKAGAAKSRTPDPESSTPKRGTPKSRTADTRSAKAGEAATDRARSATPKPPAATPRSPKPRTTSTTSTAERPPAPAQPSAGHRVPTGQRRPVADLGAPDLTPSDLSPADLGPTDFPAYESANDTPSAGTADSRS</sequence>